<dbReference type="PANTHER" id="PTHR47753">
    <property type="entry name" value="C-TYPE LECTIN-RELATED"/>
    <property type="match status" value="1"/>
</dbReference>
<evidence type="ECO:0000313" key="2">
    <source>
        <dbReference type="Proteomes" id="UP001152747"/>
    </source>
</evidence>
<evidence type="ECO:0000313" key="1">
    <source>
        <dbReference type="EMBL" id="CAI5450266.1"/>
    </source>
</evidence>
<protein>
    <recommendedName>
        <fullName evidence="3">C-type lectin domain-containing protein</fullName>
    </recommendedName>
</protein>
<evidence type="ECO:0008006" key="3">
    <source>
        <dbReference type="Google" id="ProtNLM"/>
    </source>
</evidence>
<dbReference type="AlphaFoldDB" id="A0A9P1N6W9"/>
<organism evidence="1 2">
    <name type="scientific">Caenorhabditis angaria</name>
    <dbReference type="NCBI Taxonomy" id="860376"/>
    <lineage>
        <taxon>Eukaryota</taxon>
        <taxon>Metazoa</taxon>
        <taxon>Ecdysozoa</taxon>
        <taxon>Nematoda</taxon>
        <taxon>Chromadorea</taxon>
        <taxon>Rhabditida</taxon>
        <taxon>Rhabditina</taxon>
        <taxon>Rhabditomorpha</taxon>
        <taxon>Rhabditoidea</taxon>
        <taxon>Rhabditidae</taxon>
        <taxon>Peloderinae</taxon>
        <taxon>Caenorhabditis</taxon>
    </lineage>
</organism>
<dbReference type="EMBL" id="CANHGI010000005">
    <property type="protein sequence ID" value="CAI5450266.1"/>
    <property type="molecule type" value="Genomic_DNA"/>
</dbReference>
<reference evidence="1" key="1">
    <citation type="submission" date="2022-11" db="EMBL/GenBank/DDBJ databases">
        <authorList>
            <person name="Kikuchi T."/>
        </authorList>
    </citation>
    <scope>NUCLEOTIDE SEQUENCE</scope>
    <source>
        <strain evidence="1">PS1010</strain>
    </source>
</reference>
<dbReference type="PANTHER" id="PTHR47753:SF4">
    <property type="entry name" value="C-TYPE LECTIN DOMAIN-CONTAINING PROTEIN"/>
    <property type="match status" value="1"/>
</dbReference>
<dbReference type="InterPro" id="IPR016187">
    <property type="entry name" value="CTDL_fold"/>
</dbReference>
<comment type="caution">
    <text evidence="1">The sequence shown here is derived from an EMBL/GenBank/DDBJ whole genome shotgun (WGS) entry which is preliminary data.</text>
</comment>
<keyword evidence="2" id="KW-1185">Reference proteome</keyword>
<dbReference type="SUPFAM" id="SSF56436">
    <property type="entry name" value="C-type lectin-like"/>
    <property type="match status" value="1"/>
</dbReference>
<sequence>MCKILFFLFSQVFSTLIYKREVPFDFLATRTRPVTKFYEFREFFGDSIQTAYDEYCAGPKLRCYFPIAKQNNTLAYTMLTETPNYNCSSFPYCIGFNQSQYQNYSIVFSDTDVLPEDFILPNCTTSEFSFTRPNGFNWCFNITRVELTHKEAEIQCKSQNASLNGFQTIQEQEYFQSVFNTENGLVSLGARRDCTDGCQNADRTFKDMVWTSSIISTNQTLANNINSVDVDGCGDNLGLSYSNGENTYYDLTDGKTASYSCGWYAV</sequence>
<name>A0A9P1N6W9_9PELO</name>
<dbReference type="Proteomes" id="UP001152747">
    <property type="component" value="Unassembled WGS sequence"/>
</dbReference>
<gene>
    <name evidence="1" type="ORF">CAMP_LOCUS12903</name>
</gene>
<dbReference type="CDD" id="cd00037">
    <property type="entry name" value="CLECT"/>
    <property type="match status" value="1"/>
</dbReference>
<proteinExistence type="predicted"/>
<accession>A0A9P1N6W9</accession>